<proteinExistence type="predicted"/>
<accession>A0ABP8RDD1</accession>
<dbReference type="RefSeq" id="WP_345411780.1">
    <property type="nucleotide sequence ID" value="NZ_BAABGT010000004.1"/>
</dbReference>
<keyword evidence="6" id="KW-1185">Reference proteome</keyword>
<dbReference type="PANTHER" id="PTHR46796:SF6">
    <property type="entry name" value="ARAC SUBFAMILY"/>
    <property type="match status" value="1"/>
</dbReference>
<dbReference type="Gene3D" id="1.10.10.60">
    <property type="entry name" value="Homeodomain-like"/>
    <property type="match status" value="1"/>
</dbReference>
<keyword evidence="3" id="KW-0804">Transcription</keyword>
<dbReference type="InterPro" id="IPR009057">
    <property type="entry name" value="Homeodomain-like_sf"/>
</dbReference>
<dbReference type="InterPro" id="IPR018060">
    <property type="entry name" value="HTH_AraC"/>
</dbReference>
<evidence type="ECO:0000313" key="6">
    <source>
        <dbReference type="Proteomes" id="UP001501598"/>
    </source>
</evidence>
<dbReference type="SUPFAM" id="SSF46689">
    <property type="entry name" value="Homeodomain-like"/>
    <property type="match status" value="1"/>
</dbReference>
<keyword evidence="1" id="KW-0805">Transcription regulation</keyword>
<feature type="domain" description="HTH araC/xylS-type" evidence="4">
    <location>
        <begin position="226"/>
        <end position="325"/>
    </location>
</feature>
<comment type="caution">
    <text evidence="5">The sequence shown here is derived from an EMBL/GenBank/DDBJ whole genome shotgun (WGS) entry which is preliminary data.</text>
</comment>
<name>A0ABP8RDD1_9PSEU</name>
<evidence type="ECO:0000256" key="2">
    <source>
        <dbReference type="ARBA" id="ARBA00023125"/>
    </source>
</evidence>
<dbReference type="Pfam" id="PF12833">
    <property type="entry name" value="HTH_18"/>
    <property type="match status" value="1"/>
</dbReference>
<reference evidence="6" key="1">
    <citation type="journal article" date="2019" name="Int. J. Syst. Evol. Microbiol.">
        <title>The Global Catalogue of Microorganisms (GCM) 10K type strain sequencing project: providing services to taxonomists for standard genome sequencing and annotation.</title>
        <authorList>
            <consortium name="The Broad Institute Genomics Platform"/>
            <consortium name="The Broad Institute Genome Sequencing Center for Infectious Disease"/>
            <person name="Wu L."/>
            <person name="Ma J."/>
        </authorList>
    </citation>
    <scope>NUCLEOTIDE SEQUENCE [LARGE SCALE GENOMIC DNA]</scope>
    <source>
        <strain evidence="6">JCM 17906</strain>
    </source>
</reference>
<evidence type="ECO:0000256" key="3">
    <source>
        <dbReference type="ARBA" id="ARBA00023163"/>
    </source>
</evidence>
<dbReference type="EMBL" id="BAABGT010000004">
    <property type="protein sequence ID" value="GAA4536008.1"/>
    <property type="molecule type" value="Genomic_DNA"/>
</dbReference>
<dbReference type="PROSITE" id="PS01124">
    <property type="entry name" value="HTH_ARAC_FAMILY_2"/>
    <property type="match status" value="1"/>
</dbReference>
<dbReference type="Proteomes" id="UP001501598">
    <property type="component" value="Unassembled WGS sequence"/>
</dbReference>
<gene>
    <name evidence="5" type="ORF">GCM10023175_02280</name>
</gene>
<sequence>MRFWTTTDRPVGEQFSYWREVICEAFTPLAAERIGARRGRAPDEPGISSSVRSSLLSGTNCAEVKSKTQLITHGTAEVRRTRTDHVFVNLQLRGHCVGTQDGRTCVVPAGGFALFDTTSEYRLDFVGDDATQEWHVLSYRVPRAQLLPLLSDPRGFTAVAHDAKSVGAANLAASTMMSVWQNIDALDNRSRDTVDIAFSSVLAAAAGGSDELRDTSRDALDAALKASIIRYIAANLASRISAAQVAVRFGISVRKLYHLFQESERSFGQTVTALRVEGCARELATGATGRPLAELAGRWGFADQSHLSRAFRAHHGCSPSEFRSAAIEGLLPPTRALHGLDV</sequence>
<protein>
    <submittedName>
        <fullName evidence="5">Helix-turn-helix domain-containing protein</fullName>
    </submittedName>
</protein>
<evidence type="ECO:0000259" key="4">
    <source>
        <dbReference type="PROSITE" id="PS01124"/>
    </source>
</evidence>
<evidence type="ECO:0000313" key="5">
    <source>
        <dbReference type="EMBL" id="GAA4536008.1"/>
    </source>
</evidence>
<dbReference type="PANTHER" id="PTHR46796">
    <property type="entry name" value="HTH-TYPE TRANSCRIPTIONAL ACTIVATOR RHAS-RELATED"/>
    <property type="match status" value="1"/>
</dbReference>
<dbReference type="SMART" id="SM00342">
    <property type="entry name" value="HTH_ARAC"/>
    <property type="match status" value="1"/>
</dbReference>
<dbReference type="InterPro" id="IPR050204">
    <property type="entry name" value="AraC_XylS_family_regulators"/>
</dbReference>
<keyword evidence="2" id="KW-0238">DNA-binding</keyword>
<dbReference type="InterPro" id="IPR035418">
    <property type="entry name" value="AraC-bd_2"/>
</dbReference>
<dbReference type="Pfam" id="PF14525">
    <property type="entry name" value="AraC_binding_2"/>
    <property type="match status" value="1"/>
</dbReference>
<evidence type="ECO:0000256" key="1">
    <source>
        <dbReference type="ARBA" id="ARBA00023015"/>
    </source>
</evidence>
<organism evidence="5 6">
    <name type="scientific">Pseudonocardia xishanensis</name>
    <dbReference type="NCBI Taxonomy" id="630995"/>
    <lineage>
        <taxon>Bacteria</taxon>
        <taxon>Bacillati</taxon>
        <taxon>Actinomycetota</taxon>
        <taxon>Actinomycetes</taxon>
        <taxon>Pseudonocardiales</taxon>
        <taxon>Pseudonocardiaceae</taxon>
        <taxon>Pseudonocardia</taxon>
    </lineage>
</organism>